<sequence length="526" mass="54884">MTARHATVRLGAGVVRGRRLDGHLSFRGIPYAAAPVGDRRWRPPAPVEPWSGVRDATEPGNPPPQAAQAFDGTASLDEDCLTLDVTAPETPGTPTTPGTGRPVVVWLHGGGGTSGNASTHDRHRLAVTGDVVVVAPNARLGVLGCFGYPGLAGSGSFGLLDQQAALRWVRREIGRFGGDPANVTLVGSSYGALLVAAHLVSPGSAGLFHRAVLQSPFGVLGPTPAHTLIPGVPALPTRWTPSAELERLGVATAVEHGWVERGGDPATALARLRRVPVADLLPASAAFTRPAFGGPALPESPATALPGGRFHRVPVVVGTTSDEARFYVSLFADLAGDPVTAGDLPRLLAEAFGDAADEVAARYPLDRFPTPGLAWARICTDRAWARPAWDLGRALAEHTDTWFYEFADPDAPPPVPVPGFPAGAQHAAELAYQFDLPGGPPLSPAQRELGDRVNRYWAAFAARGEPSGGEPSGGEPSGGEPSGGEPSGDGLPAWPRFEHVQSLAPDRIGGTDYAAGHHLDFWARMP</sequence>
<dbReference type="InterPro" id="IPR002018">
    <property type="entry name" value="CarbesteraseB"/>
</dbReference>
<feature type="compositionally biased region" description="Gly residues" evidence="1">
    <location>
        <begin position="466"/>
        <end position="487"/>
    </location>
</feature>
<feature type="region of interest" description="Disordered" evidence="1">
    <location>
        <begin position="462"/>
        <end position="495"/>
    </location>
</feature>
<dbReference type="InterPro" id="IPR029058">
    <property type="entry name" value="AB_hydrolase_fold"/>
</dbReference>
<accession>A0ABW1P6N7</accession>
<feature type="domain" description="Carboxylesterase type B" evidence="2">
    <location>
        <begin position="7"/>
        <end position="497"/>
    </location>
</feature>
<proteinExistence type="predicted"/>
<dbReference type="Pfam" id="PF00135">
    <property type="entry name" value="COesterase"/>
    <property type="match status" value="1"/>
</dbReference>
<dbReference type="Gene3D" id="3.40.50.1820">
    <property type="entry name" value="alpha/beta hydrolase"/>
    <property type="match status" value="1"/>
</dbReference>
<dbReference type="EMBL" id="JBHSQO010000017">
    <property type="protein sequence ID" value="MFC6091258.1"/>
    <property type="molecule type" value="Genomic_DNA"/>
</dbReference>
<evidence type="ECO:0000313" key="4">
    <source>
        <dbReference type="Proteomes" id="UP001596220"/>
    </source>
</evidence>
<evidence type="ECO:0000259" key="2">
    <source>
        <dbReference type="Pfam" id="PF00135"/>
    </source>
</evidence>
<dbReference type="SUPFAM" id="SSF53474">
    <property type="entry name" value="alpha/beta-Hydrolases"/>
    <property type="match status" value="1"/>
</dbReference>
<dbReference type="InterPro" id="IPR050309">
    <property type="entry name" value="Type-B_Carboxylest/Lipase"/>
</dbReference>
<evidence type="ECO:0000313" key="3">
    <source>
        <dbReference type="EMBL" id="MFC6091258.1"/>
    </source>
</evidence>
<reference evidence="4" key="1">
    <citation type="journal article" date="2019" name="Int. J. Syst. Evol. Microbiol.">
        <title>The Global Catalogue of Microorganisms (GCM) 10K type strain sequencing project: providing services to taxonomists for standard genome sequencing and annotation.</title>
        <authorList>
            <consortium name="The Broad Institute Genomics Platform"/>
            <consortium name="The Broad Institute Genome Sequencing Center for Infectious Disease"/>
            <person name="Wu L."/>
            <person name="Ma J."/>
        </authorList>
    </citation>
    <scope>NUCLEOTIDE SEQUENCE [LARGE SCALE GENOMIC DNA]</scope>
    <source>
        <strain evidence="4">CGMCC 4.7246</strain>
    </source>
</reference>
<dbReference type="RefSeq" id="WP_380637459.1">
    <property type="nucleotide sequence ID" value="NZ_JBHSQO010000017.1"/>
</dbReference>
<organism evidence="3 4">
    <name type="scientific">Saccharothrix lopnurensis</name>
    <dbReference type="NCBI Taxonomy" id="1670621"/>
    <lineage>
        <taxon>Bacteria</taxon>
        <taxon>Bacillati</taxon>
        <taxon>Actinomycetota</taxon>
        <taxon>Actinomycetes</taxon>
        <taxon>Pseudonocardiales</taxon>
        <taxon>Pseudonocardiaceae</taxon>
        <taxon>Saccharothrix</taxon>
    </lineage>
</organism>
<keyword evidence="4" id="KW-1185">Reference proteome</keyword>
<evidence type="ECO:0000256" key="1">
    <source>
        <dbReference type="SAM" id="MobiDB-lite"/>
    </source>
</evidence>
<gene>
    <name evidence="3" type="ORF">ACFP3R_18435</name>
</gene>
<protein>
    <submittedName>
        <fullName evidence="3">Carboxylesterase/lipase family protein</fullName>
    </submittedName>
</protein>
<dbReference type="Proteomes" id="UP001596220">
    <property type="component" value="Unassembled WGS sequence"/>
</dbReference>
<dbReference type="PANTHER" id="PTHR11559">
    <property type="entry name" value="CARBOXYLESTERASE"/>
    <property type="match status" value="1"/>
</dbReference>
<feature type="region of interest" description="Disordered" evidence="1">
    <location>
        <begin position="40"/>
        <end position="68"/>
    </location>
</feature>
<name>A0ABW1P6N7_9PSEU</name>
<comment type="caution">
    <text evidence="3">The sequence shown here is derived from an EMBL/GenBank/DDBJ whole genome shotgun (WGS) entry which is preliminary data.</text>
</comment>